<proteinExistence type="inferred from homology"/>
<organism evidence="4 5">
    <name type="scientific">candidate division WWE3 bacterium CG08_land_8_20_14_0_20_41_15</name>
    <dbReference type="NCBI Taxonomy" id="1975086"/>
    <lineage>
        <taxon>Bacteria</taxon>
        <taxon>Katanobacteria</taxon>
    </lineage>
</organism>
<dbReference type="AlphaFoldDB" id="A0A2H0XAP5"/>
<evidence type="ECO:0000259" key="2">
    <source>
        <dbReference type="Pfam" id="PF00675"/>
    </source>
</evidence>
<accession>A0A2H0XAP5</accession>
<evidence type="ECO:0000256" key="1">
    <source>
        <dbReference type="ARBA" id="ARBA00007261"/>
    </source>
</evidence>
<dbReference type="InterPro" id="IPR011765">
    <property type="entry name" value="Pept_M16_N"/>
</dbReference>
<comment type="similarity">
    <text evidence="1">Belongs to the peptidase M16 family.</text>
</comment>
<feature type="domain" description="Peptidase M16 C-terminal" evidence="3">
    <location>
        <begin position="179"/>
        <end position="352"/>
    </location>
</feature>
<name>A0A2H0XAP5_UNCKA</name>
<dbReference type="Pfam" id="PF00675">
    <property type="entry name" value="Peptidase_M16"/>
    <property type="match status" value="1"/>
</dbReference>
<dbReference type="Proteomes" id="UP000231098">
    <property type="component" value="Unassembled WGS sequence"/>
</dbReference>
<protein>
    <recommendedName>
        <fullName evidence="6">Insulinase family protein</fullName>
    </recommendedName>
</protein>
<reference evidence="5" key="1">
    <citation type="submission" date="2017-09" db="EMBL/GenBank/DDBJ databases">
        <title>Depth-based differentiation of microbial function through sediment-hosted aquifers and enrichment of novel symbionts in the deep terrestrial subsurface.</title>
        <authorList>
            <person name="Probst A.J."/>
            <person name="Ladd B."/>
            <person name="Jarett J.K."/>
            <person name="Geller-Mcgrath D.E."/>
            <person name="Sieber C.M.K."/>
            <person name="Emerson J.B."/>
            <person name="Anantharaman K."/>
            <person name="Thomas B.C."/>
            <person name="Malmstrom R."/>
            <person name="Stieglmeier M."/>
            <person name="Klingl A."/>
            <person name="Woyke T."/>
            <person name="Ryan C.M."/>
            <person name="Banfield J.F."/>
        </authorList>
    </citation>
    <scope>NUCLEOTIDE SEQUENCE [LARGE SCALE GENOMIC DNA]</scope>
</reference>
<evidence type="ECO:0000313" key="4">
    <source>
        <dbReference type="EMBL" id="PIS21915.1"/>
    </source>
</evidence>
<comment type="caution">
    <text evidence="4">The sequence shown here is derived from an EMBL/GenBank/DDBJ whole genome shotgun (WGS) entry which is preliminary data.</text>
</comment>
<dbReference type="InterPro" id="IPR050361">
    <property type="entry name" value="MPP/UQCRC_Complex"/>
</dbReference>
<dbReference type="GO" id="GO:0046872">
    <property type="term" value="F:metal ion binding"/>
    <property type="evidence" value="ECO:0007669"/>
    <property type="project" value="InterPro"/>
</dbReference>
<evidence type="ECO:0000313" key="5">
    <source>
        <dbReference type="Proteomes" id="UP000231098"/>
    </source>
</evidence>
<feature type="domain" description="Peptidase M16 N-terminal" evidence="2">
    <location>
        <begin position="37"/>
        <end position="173"/>
    </location>
</feature>
<dbReference type="InterPro" id="IPR007863">
    <property type="entry name" value="Peptidase_M16_C"/>
</dbReference>
<dbReference type="Pfam" id="PF05193">
    <property type="entry name" value="Peptidase_M16_C"/>
    <property type="match status" value="1"/>
</dbReference>
<dbReference type="Gene3D" id="3.30.830.10">
    <property type="entry name" value="Metalloenzyme, LuxS/M16 peptidase-like"/>
    <property type="match status" value="2"/>
</dbReference>
<dbReference type="PANTHER" id="PTHR11851:SF49">
    <property type="entry name" value="MITOCHONDRIAL-PROCESSING PEPTIDASE SUBUNIT ALPHA"/>
    <property type="match status" value="1"/>
</dbReference>
<gene>
    <name evidence="4" type="ORF">COT51_00165</name>
</gene>
<dbReference type="SUPFAM" id="SSF63411">
    <property type="entry name" value="LuxS/MPP-like metallohydrolase"/>
    <property type="match status" value="2"/>
</dbReference>
<evidence type="ECO:0000259" key="3">
    <source>
        <dbReference type="Pfam" id="PF05193"/>
    </source>
</evidence>
<dbReference type="EMBL" id="PEYV01000003">
    <property type="protein sequence ID" value="PIS21915.1"/>
    <property type="molecule type" value="Genomic_DNA"/>
</dbReference>
<dbReference type="PANTHER" id="PTHR11851">
    <property type="entry name" value="METALLOPROTEASE"/>
    <property type="match status" value="1"/>
</dbReference>
<evidence type="ECO:0008006" key="6">
    <source>
        <dbReference type="Google" id="ProtNLM"/>
    </source>
</evidence>
<dbReference type="InterPro" id="IPR011249">
    <property type="entry name" value="Metalloenz_LuxS/M16"/>
</dbReference>
<sequence>MPYKTLTFSDFGINKTATTLKNGLRVVIFERKGSPLALRLCFLAGARFDPLGKEGLSHFTEHLIISGTKSYPSKDKLAMSIEELGGTISAFTSSEVLGVEIELGDASDLEHACEVLNEMINASLVLPKMVESERGATLSELERRESNPEKMIGVLAKMLLYQGTDMGHPTIGTRESIAKISREDVVSYIKNLLTSGRALLAISGEIEPTEAIKVIENSLNIPFSETLLPFEKLPILRNKSISVKNYPSGQVFLDLGFRTCSYFDKDELALGGLASIIGGGRASRLVKKLRYERGLVYGARCYSSCGYDSGEWGVETSTDKKNLPEVLKIIAEVIDEAREGKITSDELDFAKARTIKSSKLSTQTSMSWIRKHAYGELTGPNQYLNFPDFLNEISKISLDDIHQVAKKYLRNDSLYLTLCGPASEEEVKFEL</sequence>